<evidence type="ECO:0000313" key="2">
    <source>
        <dbReference type="EMBL" id="KXZ49476.1"/>
    </source>
</evidence>
<dbReference type="OrthoDB" id="566577at2759"/>
<dbReference type="EMBL" id="LSYV01000022">
    <property type="protein sequence ID" value="KXZ49476.1"/>
    <property type="molecule type" value="Genomic_DNA"/>
</dbReference>
<proteinExistence type="predicted"/>
<dbReference type="InterPro" id="IPR049213">
    <property type="entry name" value="DUF6816"/>
</dbReference>
<reference evidence="3" key="1">
    <citation type="journal article" date="2016" name="Nat. Commun.">
        <title>The Gonium pectorale genome demonstrates co-option of cell cycle regulation during the evolution of multicellularity.</title>
        <authorList>
            <person name="Hanschen E.R."/>
            <person name="Marriage T.N."/>
            <person name="Ferris P.J."/>
            <person name="Hamaji T."/>
            <person name="Toyoda A."/>
            <person name="Fujiyama A."/>
            <person name="Neme R."/>
            <person name="Noguchi H."/>
            <person name="Minakuchi Y."/>
            <person name="Suzuki M."/>
            <person name="Kawai-Toyooka H."/>
            <person name="Smith D.R."/>
            <person name="Sparks H."/>
            <person name="Anderson J."/>
            <person name="Bakaric R."/>
            <person name="Luria V."/>
            <person name="Karger A."/>
            <person name="Kirschner M.W."/>
            <person name="Durand P.M."/>
            <person name="Michod R.E."/>
            <person name="Nozaki H."/>
            <person name="Olson B.J."/>
        </authorList>
    </citation>
    <scope>NUCLEOTIDE SEQUENCE [LARGE SCALE GENOMIC DNA]</scope>
    <source>
        <strain evidence="3">NIES-2863</strain>
    </source>
</reference>
<feature type="domain" description="DUF6816" evidence="1">
    <location>
        <begin position="32"/>
        <end position="236"/>
    </location>
</feature>
<sequence>MGLAAAGVAAAQPPSAHASKLPFLDAGWEALGGGPADLVFPEEFLGEWEVTSVLVRVEMPLGEGAVPNPASVRRAEREDLDRPTRYRVAFVRNGGGKVVYDRRYYDGTMSFDNRIQWNINDPNILTVNMPSMSVRTRVTRRSEELPAEDRIETSEYVESVFENGGVGEAPRVKASQCFTKYKWRSEQAALRDQGPAIVATQVVSDYLTPYDGEQQYLMAMNKPYAQYTYRMAFRRPSLNASATAPS</sequence>
<name>A0A150GI09_GONPE</name>
<protein>
    <recommendedName>
        <fullName evidence="1">DUF6816 domain-containing protein</fullName>
    </recommendedName>
</protein>
<keyword evidence="3" id="KW-1185">Reference proteome</keyword>
<evidence type="ECO:0000259" key="1">
    <source>
        <dbReference type="Pfam" id="PF20670"/>
    </source>
</evidence>
<comment type="caution">
    <text evidence="2">The sequence shown here is derived from an EMBL/GenBank/DDBJ whole genome shotgun (WGS) entry which is preliminary data.</text>
</comment>
<dbReference type="Proteomes" id="UP000075714">
    <property type="component" value="Unassembled WGS sequence"/>
</dbReference>
<evidence type="ECO:0000313" key="3">
    <source>
        <dbReference type="Proteomes" id="UP000075714"/>
    </source>
</evidence>
<accession>A0A150GI09</accession>
<organism evidence="2 3">
    <name type="scientific">Gonium pectorale</name>
    <name type="common">Green alga</name>
    <dbReference type="NCBI Taxonomy" id="33097"/>
    <lineage>
        <taxon>Eukaryota</taxon>
        <taxon>Viridiplantae</taxon>
        <taxon>Chlorophyta</taxon>
        <taxon>core chlorophytes</taxon>
        <taxon>Chlorophyceae</taxon>
        <taxon>CS clade</taxon>
        <taxon>Chlamydomonadales</taxon>
        <taxon>Volvocaceae</taxon>
        <taxon>Gonium</taxon>
    </lineage>
</organism>
<gene>
    <name evidence="2" type="ORF">GPECTOR_21g702</name>
</gene>
<dbReference type="AlphaFoldDB" id="A0A150GI09"/>
<dbReference type="Pfam" id="PF20670">
    <property type="entry name" value="DUF6816"/>
    <property type="match status" value="1"/>
</dbReference>